<organism evidence="5 6">
    <name type="scientific">Motilimonas pumila</name>
    <dbReference type="NCBI Taxonomy" id="2303987"/>
    <lineage>
        <taxon>Bacteria</taxon>
        <taxon>Pseudomonadati</taxon>
        <taxon>Pseudomonadota</taxon>
        <taxon>Gammaproteobacteria</taxon>
        <taxon>Alteromonadales</taxon>
        <taxon>Alteromonadales genera incertae sedis</taxon>
        <taxon>Motilimonas</taxon>
    </lineage>
</organism>
<evidence type="ECO:0000313" key="5">
    <source>
        <dbReference type="EMBL" id="RJG42143.1"/>
    </source>
</evidence>
<reference evidence="5 6" key="2">
    <citation type="submission" date="2019-01" db="EMBL/GenBank/DDBJ databases">
        <title>Motilimonas pumilus sp. nov., isolated from the gut of sea cucumber (Apostichopus japonicus).</title>
        <authorList>
            <person name="Wang F.-Q."/>
            <person name="Ren L.-H."/>
            <person name="Lin Y.-W."/>
            <person name="Sun G.-H."/>
            <person name="Du Z.-J."/>
            <person name="Zhao J.-X."/>
            <person name="Liu X.-J."/>
            <person name="Liu L.-J."/>
        </authorList>
    </citation>
    <scope>NUCLEOTIDE SEQUENCE [LARGE SCALE GENOMIC DNA]</scope>
    <source>
        <strain evidence="5 6">PLHSC7-2</strain>
    </source>
</reference>
<evidence type="ECO:0000256" key="3">
    <source>
        <dbReference type="ARBA" id="ARBA00022840"/>
    </source>
</evidence>
<keyword evidence="1" id="KW-0547">Nucleotide-binding</keyword>
<dbReference type="PANTHER" id="PTHR34698:SF2">
    <property type="entry name" value="5-OXOPROLINASE SUBUNIT B"/>
    <property type="match status" value="1"/>
</dbReference>
<keyword evidence="6" id="KW-1185">Reference proteome</keyword>
<evidence type="ECO:0000256" key="2">
    <source>
        <dbReference type="ARBA" id="ARBA00022801"/>
    </source>
</evidence>
<dbReference type="PANTHER" id="PTHR34698">
    <property type="entry name" value="5-OXOPROLINASE SUBUNIT B"/>
    <property type="match status" value="1"/>
</dbReference>
<keyword evidence="3" id="KW-0067">ATP-binding</keyword>
<proteinExistence type="predicted"/>
<dbReference type="Pfam" id="PF02682">
    <property type="entry name" value="CT_C_D"/>
    <property type="match status" value="1"/>
</dbReference>
<dbReference type="EC" id="3.5.2.9" evidence="5"/>
<keyword evidence="2 5" id="KW-0378">Hydrolase</keyword>
<dbReference type="NCBIfam" id="TIGR00370">
    <property type="entry name" value="5-oxoprolinase subunit PxpB"/>
    <property type="match status" value="1"/>
</dbReference>
<dbReference type="GO" id="GO:0017168">
    <property type="term" value="F:5-oxoprolinase (ATP-hydrolyzing) activity"/>
    <property type="evidence" value="ECO:0007669"/>
    <property type="project" value="UniProtKB-EC"/>
</dbReference>
<dbReference type="InterPro" id="IPR010016">
    <property type="entry name" value="PxpB"/>
</dbReference>
<dbReference type="SUPFAM" id="SSF50891">
    <property type="entry name" value="Cyclophilin-like"/>
    <property type="match status" value="1"/>
</dbReference>
<evidence type="ECO:0000259" key="4">
    <source>
        <dbReference type="SMART" id="SM00796"/>
    </source>
</evidence>
<dbReference type="GO" id="GO:0005524">
    <property type="term" value="F:ATP binding"/>
    <property type="evidence" value="ECO:0007669"/>
    <property type="project" value="UniProtKB-KW"/>
</dbReference>
<dbReference type="EMBL" id="QZCH01000020">
    <property type="protein sequence ID" value="RJG42143.1"/>
    <property type="molecule type" value="Genomic_DNA"/>
</dbReference>
<gene>
    <name evidence="5" type="primary">pxpB</name>
    <name evidence="5" type="ORF">D1Z90_14460</name>
</gene>
<reference evidence="5 6" key="1">
    <citation type="submission" date="2018-09" db="EMBL/GenBank/DDBJ databases">
        <authorList>
            <person name="Wang F."/>
        </authorList>
    </citation>
    <scope>NUCLEOTIDE SEQUENCE [LARGE SCALE GENOMIC DNA]</scope>
    <source>
        <strain evidence="5 6">PLHSC7-2</strain>
    </source>
</reference>
<dbReference type="Gene3D" id="3.30.1360.40">
    <property type="match status" value="1"/>
</dbReference>
<dbReference type="Proteomes" id="UP000283255">
    <property type="component" value="Unassembled WGS sequence"/>
</dbReference>
<name>A0A418YC92_9GAMM</name>
<dbReference type="AlphaFoldDB" id="A0A418YC92"/>
<feature type="domain" description="Carboxyltransferase" evidence="4">
    <location>
        <begin position="9"/>
        <end position="214"/>
    </location>
</feature>
<evidence type="ECO:0000313" key="6">
    <source>
        <dbReference type="Proteomes" id="UP000283255"/>
    </source>
</evidence>
<dbReference type="SUPFAM" id="SSF160467">
    <property type="entry name" value="PH0987 N-terminal domain-like"/>
    <property type="match status" value="1"/>
</dbReference>
<dbReference type="SMART" id="SM00796">
    <property type="entry name" value="AHS1"/>
    <property type="match status" value="1"/>
</dbReference>
<dbReference type="InterPro" id="IPR029000">
    <property type="entry name" value="Cyclophilin-like_dom_sf"/>
</dbReference>
<accession>A0A418YC92</accession>
<sequence length="240" mass="26627">MTPTSNAATQVQAVNENTWLVSFQCEINAAGIAQLQHFCHRLKAWVRDTYGEQALLDIVPSYQTVMVSFRLNIIDPLQCEQAIEHTLRQQGQTASAPSNRQITLPVFYGAQVGPDLPHLSQSHQLSVEQVIKLHCEQVYRVYAIGFSPGFPYLAEVNPSIATPRLRQARSKVPAGSVGIADNQTGIYPNASPGGWQIIGNCPTPLFDEHWQSLLQVGDEVQFEPIDQARFIKMGGQINEF</sequence>
<evidence type="ECO:0000256" key="1">
    <source>
        <dbReference type="ARBA" id="ARBA00022741"/>
    </source>
</evidence>
<dbReference type="InterPro" id="IPR003833">
    <property type="entry name" value="CT_C_D"/>
</dbReference>
<protein>
    <submittedName>
        <fullName evidence="5">5-oxoprolinase subunit PxpB</fullName>
        <ecNumber evidence="5">3.5.2.9</ecNumber>
    </submittedName>
</protein>
<comment type="caution">
    <text evidence="5">The sequence shown here is derived from an EMBL/GenBank/DDBJ whole genome shotgun (WGS) entry which is preliminary data.</text>
</comment>
<dbReference type="Gene3D" id="2.40.100.10">
    <property type="entry name" value="Cyclophilin-like"/>
    <property type="match status" value="1"/>
</dbReference>